<accession>A0ABY9TT25</accession>
<dbReference type="InterPro" id="IPR021953">
    <property type="entry name" value="DUF3570"/>
</dbReference>
<organism evidence="1 2">
    <name type="scientific">Thalassotalea psychrophila</name>
    <dbReference type="NCBI Taxonomy" id="3065647"/>
    <lineage>
        <taxon>Bacteria</taxon>
        <taxon>Pseudomonadati</taxon>
        <taxon>Pseudomonadota</taxon>
        <taxon>Gammaproteobacteria</taxon>
        <taxon>Alteromonadales</taxon>
        <taxon>Colwelliaceae</taxon>
        <taxon>Thalassotalea</taxon>
    </lineage>
</organism>
<dbReference type="Pfam" id="PF12094">
    <property type="entry name" value="DUF3570"/>
    <property type="match status" value="1"/>
</dbReference>
<name>A0ABY9TT25_9GAMM</name>
<evidence type="ECO:0000313" key="1">
    <source>
        <dbReference type="EMBL" id="WNC70879.1"/>
    </source>
</evidence>
<gene>
    <name evidence="1" type="ORF">RGQ13_12130</name>
</gene>
<proteinExistence type="predicted"/>
<dbReference type="Proteomes" id="UP001258994">
    <property type="component" value="Chromosome"/>
</dbReference>
<reference evidence="2" key="1">
    <citation type="submission" date="2023-09" db="EMBL/GenBank/DDBJ databases">
        <authorList>
            <person name="Li S."/>
            <person name="Li X."/>
            <person name="Zhang C."/>
            <person name="Zhao Z."/>
        </authorList>
    </citation>
    <scope>NUCLEOTIDE SEQUENCE [LARGE SCALE GENOMIC DNA]</scope>
    <source>
        <strain evidence="2">SQ149</strain>
    </source>
</reference>
<evidence type="ECO:0000313" key="2">
    <source>
        <dbReference type="Proteomes" id="UP001258994"/>
    </source>
</evidence>
<sequence length="417" mass="47343">MQLKDNVSLKSAITAATCSLLGSQANAEEDSNWKFDTALMYYGESERVTAVEGIIAGTKEFNDEHFLNLKFTIDSLTGASATGAVAQPHAQTFSRPSGNGSFDVDAYETPLDDTFKDTRVQFNAQWTQPLSPEYTASTGLHLSKEYDYLSLGLNGSLGRYFNKKNTTVSVGLSYSHDVIEPEGGINKPFAEMLIPPTGDKDTIASDDSKDTFDLLFGLTQVINRRMIMQLNYSISQVNGYMTDPFKVLSVVNSDGYSIRQLYEHRPDERTKQSAYWQTKYHFDTTVLDFSYRYMWDDWEIKSHTFDFRYYIPFYDGYLEPHVRYYMQEAADFYRPFLLDNEPVADFASADYRVGEMDGLTLGIKYGLPLTDGKEFSFRLEFFQQTPTNPGFEEVGALQDVELFESVEAVIAQVSYSF</sequence>
<keyword evidence="2" id="KW-1185">Reference proteome</keyword>
<protein>
    <submittedName>
        <fullName evidence="1">DUF3570 domain-containing protein</fullName>
    </submittedName>
</protein>
<dbReference type="EMBL" id="CP134145">
    <property type="protein sequence ID" value="WNC70879.1"/>
    <property type="molecule type" value="Genomic_DNA"/>
</dbReference>
<dbReference type="RefSeq" id="WP_348390014.1">
    <property type="nucleotide sequence ID" value="NZ_CP134145.1"/>
</dbReference>